<evidence type="ECO:0000313" key="3">
    <source>
        <dbReference type="Proteomes" id="UP000242638"/>
    </source>
</evidence>
<dbReference type="GeneTree" id="ENSGT00390000010398"/>
<keyword evidence="1" id="KW-0732">Signal</keyword>
<feature type="signal peptide" evidence="1">
    <location>
        <begin position="1"/>
        <end position="16"/>
    </location>
</feature>
<organism evidence="2 3">
    <name type="scientific">Poecilia reticulata</name>
    <name type="common">Guppy</name>
    <name type="synonym">Acanthophacelus reticulatus</name>
    <dbReference type="NCBI Taxonomy" id="8081"/>
    <lineage>
        <taxon>Eukaryota</taxon>
        <taxon>Metazoa</taxon>
        <taxon>Chordata</taxon>
        <taxon>Craniata</taxon>
        <taxon>Vertebrata</taxon>
        <taxon>Euteleostomi</taxon>
        <taxon>Actinopterygii</taxon>
        <taxon>Neopterygii</taxon>
        <taxon>Teleostei</taxon>
        <taxon>Neoteleostei</taxon>
        <taxon>Acanthomorphata</taxon>
        <taxon>Ovalentaria</taxon>
        <taxon>Atherinomorphae</taxon>
        <taxon>Cyprinodontiformes</taxon>
        <taxon>Poeciliidae</taxon>
        <taxon>Poeciliinae</taxon>
        <taxon>Poecilia</taxon>
    </lineage>
</organism>
<dbReference type="Bgee" id="ENSPREG00000001515">
    <property type="expression patterns" value="Expressed in head"/>
</dbReference>
<proteinExistence type="predicted"/>
<evidence type="ECO:0000256" key="1">
    <source>
        <dbReference type="SAM" id="SignalP"/>
    </source>
</evidence>
<protein>
    <submittedName>
        <fullName evidence="2">Si:ch211-113d22.2</fullName>
    </submittedName>
</protein>
<name>A0A3P9MXM3_POERE</name>
<keyword evidence="3" id="KW-1185">Reference proteome</keyword>
<evidence type="ECO:0000313" key="2">
    <source>
        <dbReference type="Ensembl" id="ENSPREP00000002054.1"/>
    </source>
</evidence>
<reference evidence="3" key="1">
    <citation type="submission" date="2013-11" db="EMBL/GenBank/DDBJ databases">
        <title>The genomic landscape of the Guanapo guppy.</title>
        <authorList>
            <person name="Kuenstner A."/>
            <person name="Dreyer C."/>
        </authorList>
    </citation>
    <scope>NUCLEOTIDE SEQUENCE</scope>
    <source>
        <strain evidence="3">Guanapo</strain>
    </source>
</reference>
<dbReference type="Proteomes" id="UP000242638">
    <property type="component" value="Unassembled WGS sequence"/>
</dbReference>
<dbReference type="Gene3D" id="2.10.60.10">
    <property type="entry name" value="CD59"/>
    <property type="match status" value="1"/>
</dbReference>
<feature type="chain" id="PRO_5018285247" evidence="1">
    <location>
        <begin position="17"/>
        <end position="135"/>
    </location>
</feature>
<accession>A0A3P9MXM3</accession>
<dbReference type="AlphaFoldDB" id="A0A3P9MXM3"/>
<dbReference type="OMA" id="NEDDCNR"/>
<dbReference type="PROSITE" id="PS51257">
    <property type="entry name" value="PROKAR_LIPOPROTEIN"/>
    <property type="match status" value="1"/>
</dbReference>
<sequence length="135" mass="14284">MKTVLTLLCLFSLACALSCPVCEGQALKCYTCSTTSEKECDKEGSISCPAYAEACATITGPNTVIKSCTYMDFCKKAQSSRNTGAKIECCFADDCNGPHQSQQVPLVNSAGALSTSPLALITPLLLLLHNAFCQL</sequence>
<dbReference type="Ensembl" id="ENSPRET00000002099.1">
    <property type="protein sequence ID" value="ENSPREP00000002054.1"/>
    <property type="gene ID" value="ENSPREG00000001515.1"/>
</dbReference>
<dbReference type="CDD" id="cd23553">
    <property type="entry name" value="TFP_LU_ECD_Ly6PGE"/>
    <property type="match status" value="1"/>
</dbReference>
<dbReference type="SUPFAM" id="SSF57302">
    <property type="entry name" value="Snake toxin-like"/>
    <property type="match status" value="1"/>
</dbReference>
<dbReference type="InterPro" id="IPR045860">
    <property type="entry name" value="Snake_toxin-like_sf"/>
</dbReference>
<reference evidence="2" key="3">
    <citation type="submission" date="2025-09" db="UniProtKB">
        <authorList>
            <consortium name="Ensembl"/>
        </authorList>
    </citation>
    <scope>IDENTIFICATION</scope>
    <source>
        <strain evidence="2">Guanapo</strain>
    </source>
</reference>
<reference evidence="2" key="2">
    <citation type="submission" date="2025-08" db="UniProtKB">
        <authorList>
            <consortium name="Ensembl"/>
        </authorList>
    </citation>
    <scope>IDENTIFICATION</scope>
    <source>
        <strain evidence="2">Guanapo</strain>
    </source>
</reference>